<keyword evidence="2 4" id="KW-0238">DNA-binding</keyword>
<evidence type="ECO:0000256" key="4">
    <source>
        <dbReference type="PROSITE-ProRule" id="PRU00335"/>
    </source>
</evidence>
<dbReference type="RefSeq" id="WP_160588210.1">
    <property type="nucleotide sequence ID" value="NZ_BMHN01000001.1"/>
</dbReference>
<feature type="DNA-binding region" description="H-T-H motif" evidence="4">
    <location>
        <begin position="28"/>
        <end position="47"/>
    </location>
</feature>
<proteinExistence type="predicted"/>
<comment type="caution">
    <text evidence="6">The sequence shown here is derived from an EMBL/GenBank/DDBJ whole genome shotgun (WGS) entry which is preliminary data.</text>
</comment>
<dbReference type="Pfam" id="PF00440">
    <property type="entry name" value="TetR_N"/>
    <property type="match status" value="1"/>
</dbReference>
<dbReference type="GO" id="GO:0003677">
    <property type="term" value="F:DNA binding"/>
    <property type="evidence" value="ECO:0007669"/>
    <property type="project" value="UniProtKB-UniRule"/>
</dbReference>
<dbReference type="InterPro" id="IPR036271">
    <property type="entry name" value="Tet_transcr_reg_TetR-rel_C_sf"/>
</dbReference>
<dbReference type="InterPro" id="IPR001647">
    <property type="entry name" value="HTH_TetR"/>
</dbReference>
<reference evidence="6 7" key="1">
    <citation type="journal article" date="2016" name="Int. J. Syst. Evol. Microbiol.">
        <title>Pyruvatibacter mobilis gen. nov., sp. nov., a marine bacterium from the culture broth of Picochlorum sp. 122.</title>
        <authorList>
            <person name="Wang G."/>
            <person name="Tang M."/>
            <person name="Wu H."/>
            <person name="Dai S."/>
            <person name="Li T."/>
            <person name="Chen C."/>
            <person name="He H."/>
            <person name="Fan J."/>
            <person name="Xiang W."/>
            <person name="Li X."/>
        </authorList>
    </citation>
    <scope>NUCLEOTIDE SEQUENCE [LARGE SCALE GENOMIC DNA]</scope>
    <source>
        <strain evidence="6 7">GYP-11</strain>
    </source>
</reference>
<feature type="domain" description="HTH tetR-type" evidence="5">
    <location>
        <begin position="5"/>
        <end position="65"/>
    </location>
</feature>
<sequence length="184" mass="20035">MPRTSNARQTLIEAAARLFQANGFHATGLNLILEESGAPKGSFYHHFPGGKDELAVAAMTWSSLEIERFIDEAFTPAKNFGAGARALGTRLADWFEASGFAEGCPIASVLLETAPGSDDLRLQALSVFDRWIDLIESHARRLAHDKPRQSAEALMMGLEGAWLLARARQSRKPFQVAVASVLGR</sequence>
<dbReference type="PROSITE" id="PS50977">
    <property type="entry name" value="HTH_TETR_2"/>
    <property type="match status" value="1"/>
</dbReference>
<dbReference type="PRINTS" id="PR00455">
    <property type="entry name" value="HTHTETR"/>
</dbReference>
<dbReference type="InterPro" id="IPR054156">
    <property type="entry name" value="YxaF_TetR_C"/>
</dbReference>
<dbReference type="AlphaFoldDB" id="A0A845QCK4"/>
<dbReference type="InterPro" id="IPR009057">
    <property type="entry name" value="Homeodomain-like_sf"/>
</dbReference>
<dbReference type="SUPFAM" id="SSF46689">
    <property type="entry name" value="Homeodomain-like"/>
    <property type="match status" value="1"/>
</dbReference>
<dbReference type="PANTHER" id="PTHR47506">
    <property type="entry name" value="TRANSCRIPTIONAL REGULATORY PROTEIN"/>
    <property type="match status" value="1"/>
</dbReference>
<dbReference type="OrthoDB" id="9811084at2"/>
<dbReference type="Proteomes" id="UP000470384">
    <property type="component" value="Unassembled WGS sequence"/>
</dbReference>
<keyword evidence="3" id="KW-0804">Transcription</keyword>
<gene>
    <name evidence="6" type="ORF">GTQ45_10510</name>
</gene>
<dbReference type="EMBL" id="WXYQ01000007">
    <property type="protein sequence ID" value="NBG96164.1"/>
    <property type="molecule type" value="Genomic_DNA"/>
</dbReference>
<dbReference type="PANTHER" id="PTHR47506:SF3">
    <property type="entry name" value="HTH-TYPE TRANSCRIPTIONAL REGULATOR LMRA"/>
    <property type="match status" value="1"/>
</dbReference>
<organism evidence="6 7">
    <name type="scientific">Pyruvatibacter mobilis</name>
    <dbReference type="NCBI Taxonomy" id="1712261"/>
    <lineage>
        <taxon>Bacteria</taxon>
        <taxon>Pseudomonadati</taxon>
        <taxon>Pseudomonadota</taxon>
        <taxon>Alphaproteobacteria</taxon>
        <taxon>Hyphomicrobiales</taxon>
        <taxon>Parvibaculaceae</taxon>
        <taxon>Pyruvatibacter</taxon>
    </lineage>
</organism>
<evidence type="ECO:0000256" key="2">
    <source>
        <dbReference type="ARBA" id="ARBA00023125"/>
    </source>
</evidence>
<dbReference type="Pfam" id="PF21993">
    <property type="entry name" value="TetR_C_13_2"/>
    <property type="match status" value="1"/>
</dbReference>
<evidence type="ECO:0000259" key="5">
    <source>
        <dbReference type="PROSITE" id="PS50977"/>
    </source>
</evidence>
<evidence type="ECO:0000256" key="1">
    <source>
        <dbReference type="ARBA" id="ARBA00023015"/>
    </source>
</evidence>
<accession>A0A845QCK4</accession>
<protein>
    <submittedName>
        <fullName evidence="6">TetR family transcriptional regulator</fullName>
    </submittedName>
</protein>
<dbReference type="Gene3D" id="1.10.357.10">
    <property type="entry name" value="Tetracycline Repressor, domain 2"/>
    <property type="match status" value="1"/>
</dbReference>
<dbReference type="GeneID" id="300655312"/>
<evidence type="ECO:0000256" key="3">
    <source>
        <dbReference type="ARBA" id="ARBA00023163"/>
    </source>
</evidence>
<dbReference type="SUPFAM" id="SSF48498">
    <property type="entry name" value="Tetracyclin repressor-like, C-terminal domain"/>
    <property type="match status" value="1"/>
</dbReference>
<evidence type="ECO:0000313" key="7">
    <source>
        <dbReference type="Proteomes" id="UP000470384"/>
    </source>
</evidence>
<keyword evidence="1" id="KW-0805">Transcription regulation</keyword>
<keyword evidence="7" id="KW-1185">Reference proteome</keyword>
<evidence type="ECO:0000313" key="6">
    <source>
        <dbReference type="EMBL" id="NBG96164.1"/>
    </source>
</evidence>
<name>A0A845QCK4_9HYPH</name>